<gene>
    <name evidence="3" type="ORF">PCOR1329_LOCUS32528</name>
</gene>
<feature type="non-terminal residue" evidence="3">
    <location>
        <position position="127"/>
    </location>
</feature>
<name>A0ABN9STR6_9DINO</name>
<feature type="chain" id="PRO_5045469879" evidence="2">
    <location>
        <begin position="25"/>
        <end position="127"/>
    </location>
</feature>
<proteinExistence type="predicted"/>
<feature type="compositionally biased region" description="Acidic residues" evidence="1">
    <location>
        <begin position="56"/>
        <end position="67"/>
    </location>
</feature>
<accession>A0ABN9STR6</accession>
<reference evidence="3" key="1">
    <citation type="submission" date="2023-10" db="EMBL/GenBank/DDBJ databases">
        <authorList>
            <person name="Chen Y."/>
            <person name="Shah S."/>
            <person name="Dougan E. K."/>
            <person name="Thang M."/>
            <person name="Chan C."/>
        </authorList>
    </citation>
    <scope>NUCLEOTIDE SEQUENCE [LARGE SCALE GENOMIC DNA]</scope>
</reference>
<keyword evidence="2" id="KW-0732">Signal</keyword>
<protein>
    <submittedName>
        <fullName evidence="3">Uncharacterized protein</fullName>
    </submittedName>
</protein>
<evidence type="ECO:0000256" key="2">
    <source>
        <dbReference type="SAM" id="SignalP"/>
    </source>
</evidence>
<dbReference type="EMBL" id="CAUYUJ010013236">
    <property type="protein sequence ID" value="CAK0835839.1"/>
    <property type="molecule type" value="Genomic_DNA"/>
</dbReference>
<feature type="region of interest" description="Disordered" evidence="1">
    <location>
        <begin position="28"/>
        <end position="67"/>
    </location>
</feature>
<evidence type="ECO:0000313" key="3">
    <source>
        <dbReference type="EMBL" id="CAK0835839.1"/>
    </source>
</evidence>
<feature type="signal peptide" evidence="2">
    <location>
        <begin position="1"/>
        <end position="24"/>
    </location>
</feature>
<dbReference type="Proteomes" id="UP001189429">
    <property type="component" value="Unassembled WGS sequence"/>
</dbReference>
<evidence type="ECO:0000313" key="4">
    <source>
        <dbReference type="Proteomes" id="UP001189429"/>
    </source>
</evidence>
<keyword evidence="4" id="KW-1185">Reference proteome</keyword>
<comment type="caution">
    <text evidence="3">The sequence shown here is derived from an EMBL/GenBank/DDBJ whole genome shotgun (WGS) entry which is preliminary data.</text>
</comment>
<organism evidence="3 4">
    <name type="scientific">Prorocentrum cordatum</name>
    <dbReference type="NCBI Taxonomy" id="2364126"/>
    <lineage>
        <taxon>Eukaryota</taxon>
        <taxon>Sar</taxon>
        <taxon>Alveolata</taxon>
        <taxon>Dinophyceae</taxon>
        <taxon>Prorocentrales</taxon>
        <taxon>Prorocentraceae</taxon>
        <taxon>Prorocentrum</taxon>
    </lineage>
</organism>
<sequence length="127" mass="13715">MPIPRLLAPFSMLWSLVLSGTLLAESLVSPPATRPGSTRTAALRQDDPAAAVGVGEESDPQTDEDDDVYQEDVAAQSNARIRRAAADCSACSFTIDLSCPHHFEKRSGYWHRLADCLVPSYGLLDLA</sequence>
<evidence type="ECO:0000256" key="1">
    <source>
        <dbReference type="SAM" id="MobiDB-lite"/>
    </source>
</evidence>